<gene>
    <name evidence="7" type="ORF">Q4528_05305</name>
</gene>
<feature type="chain" id="PRO_5043443164" description="Immunodominant staphylococcal antigen B" evidence="6">
    <location>
        <begin position="26"/>
        <end position="169"/>
    </location>
</feature>
<keyword evidence="2" id="KW-0964">Secreted</keyword>
<proteinExistence type="inferred from homology"/>
<sequence length="169" mass="18759">MKKLTKTFVASSIILGTALGVSVSADNVSSHEAHAASSQYWYKYNGYTASGGNFVLSSSFYNGLKAGNVEFNGVKVNSKYQTPNNSKDIYDQNFQQYKNHKANNVEFKIKPNTITLKQVKQKYGNHYDFQNPLNGPTKKKGDGLYSYQVGKGHIVFVVQNGYVTYANVS</sequence>
<evidence type="ECO:0000256" key="6">
    <source>
        <dbReference type="SAM" id="SignalP"/>
    </source>
</evidence>
<evidence type="ECO:0000313" key="8">
    <source>
        <dbReference type="Proteomes" id="UP001170310"/>
    </source>
</evidence>
<comment type="caution">
    <text evidence="7">The sequence shown here is derived from an EMBL/GenBank/DDBJ whole genome shotgun (WGS) entry which is preliminary data.</text>
</comment>
<evidence type="ECO:0000256" key="3">
    <source>
        <dbReference type="ARBA" id="ARBA00022729"/>
    </source>
</evidence>
<comment type="similarity">
    <text evidence="4">Belongs to the IsaB family.</text>
</comment>
<feature type="signal peptide" evidence="6">
    <location>
        <begin position="1"/>
        <end position="25"/>
    </location>
</feature>
<dbReference type="EMBL" id="JAUOQO010000004">
    <property type="protein sequence ID" value="MDO6573573.1"/>
    <property type="molecule type" value="Genomic_DNA"/>
</dbReference>
<dbReference type="RefSeq" id="WP_046467270.1">
    <property type="nucleotide sequence ID" value="NZ_JAUOQO010000004.1"/>
</dbReference>
<keyword evidence="8" id="KW-1185">Reference proteome</keyword>
<evidence type="ECO:0000256" key="5">
    <source>
        <dbReference type="ARBA" id="ARBA00093792"/>
    </source>
</evidence>
<evidence type="ECO:0000256" key="4">
    <source>
        <dbReference type="ARBA" id="ARBA00093777"/>
    </source>
</evidence>
<evidence type="ECO:0000256" key="1">
    <source>
        <dbReference type="ARBA" id="ARBA00004613"/>
    </source>
</evidence>
<dbReference type="GeneID" id="72469149"/>
<dbReference type="AlphaFoldDB" id="A0AAW7YQB4"/>
<keyword evidence="3 6" id="KW-0732">Signal</keyword>
<dbReference type="Proteomes" id="UP001170310">
    <property type="component" value="Unassembled WGS sequence"/>
</dbReference>
<dbReference type="NCBIfam" id="NF047686">
    <property type="entry name" value="IsaB_fam"/>
    <property type="match status" value="1"/>
</dbReference>
<comment type="subcellular location">
    <subcellularLocation>
        <location evidence="1">Secreted</location>
    </subcellularLocation>
</comment>
<name>A0AAW7YQB4_9STAP</name>
<organism evidence="7 8">
    <name type="scientific">Staphylococcus pasteuri_A</name>
    <dbReference type="NCBI Taxonomy" id="3062664"/>
    <lineage>
        <taxon>Bacteria</taxon>
        <taxon>Bacillati</taxon>
        <taxon>Bacillota</taxon>
        <taxon>Bacilli</taxon>
        <taxon>Bacillales</taxon>
        <taxon>Staphylococcaceae</taxon>
        <taxon>Staphylococcus</taxon>
    </lineage>
</organism>
<evidence type="ECO:0000256" key="2">
    <source>
        <dbReference type="ARBA" id="ARBA00022525"/>
    </source>
</evidence>
<evidence type="ECO:0000313" key="7">
    <source>
        <dbReference type="EMBL" id="MDO6573573.1"/>
    </source>
</evidence>
<protein>
    <recommendedName>
        <fullName evidence="5">Immunodominant staphylococcal antigen B</fullName>
    </recommendedName>
</protein>
<dbReference type="InterPro" id="IPR058086">
    <property type="entry name" value="IsaB"/>
</dbReference>
<accession>A0AAW7YQB4</accession>
<reference evidence="7" key="1">
    <citation type="submission" date="2023-07" db="EMBL/GenBank/DDBJ databases">
        <title>Genome content predicts the carbon catabolic preferences of heterotrophic bacteria.</title>
        <authorList>
            <person name="Gralka M."/>
        </authorList>
    </citation>
    <scope>NUCLEOTIDE SEQUENCE</scope>
    <source>
        <strain evidence="7">E2R20</strain>
    </source>
</reference>